<evidence type="ECO:0000313" key="2">
    <source>
        <dbReference type="Proteomes" id="UP000335415"/>
    </source>
</evidence>
<dbReference type="AlphaFoldDB" id="A0A5J5G004"/>
<dbReference type="EMBL" id="VYKJ01000005">
    <property type="protein sequence ID" value="KAA8999881.1"/>
    <property type="molecule type" value="Genomic_DNA"/>
</dbReference>
<sequence>MPPLSSFQPLTYRLRSHKRRWAWLLTLCWLFVNAQLAVAGHQCDFPLANAPTAMQHQAHLHRQAAQNHDAHMDASAHATSLCEKHCVPDNLQPDNASLALLALPVDYQLAPVAPSQSAAAQDSAWLTPPSAGPPAEIRFCRFRE</sequence>
<keyword evidence="2" id="KW-1185">Reference proteome</keyword>
<name>A0A5J5G004_9GAMM</name>
<dbReference type="Proteomes" id="UP000335415">
    <property type="component" value="Unassembled WGS sequence"/>
</dbReference>
<organism evidence="1 2">
    <name type="scientific">Affinibrenneria salicis</name>
    <dbReference type="NCBI Taxonomy" id="2590031"/>
    <lineage>
        <taxon>Bacteria</taxon>
        <taxon>Pseudomonadati</taxon>
        <taxon>Pseudomonadota</taxon>
        <taxon>Gammaproteobacteria</taxon>
        <taxon>Enterobacterales</taxon>
        <taxon>Pectobacteriaceae</taxon>
        <taxon>Affinibrenneria</taxon>
    </lineage>
</organism>
<accession>A0A5J5G004</accession>
<proteinExistence type="predicted"/>
<dbReference type="OrthoDB" id="6470311at2"/>
<comment type="caution">
    <text evidence="1">The sequence shown here is derived from an EMBL/GenBank/DDBJ whole genome shotgun (WGS) entry which is preliminary data.</text>
</comment>
<protein>
    <recommendedName>
        <fullName evidence="3">DUF2946 domain-containing protein</fullName>
    </recommendedName>
</protein>
<evidence type="ECO:0008006" key="3">
    <source>
        <dbReference type="Google" id="ProtNLM"/>
    </source>
</evidence>
<evidence type="ECO:0000313" key="1">
    <source>
        <dbReference type="EMBL" id="KAA8999881.1"/>
    </source>
</evidence>
<gene>
    <name evidence="1" type="ORF">FJU30_11310</name>
</gene>
<reference evidence="1 2" key="1">
    <citation type="submission" date="2019-09" db="EMBL/GenBank/DDBJ databases">
        <authorList>
            <person name="Li Y."/>
        </authorList>
    </citation>
    <scope>NUCLEOTIDE SEQUENCE [LARGE SCALE GENOMIC DNA]</scope>
    <source>
        <strain evidence="1 2">L3-3HA</strain>
    </source>
</reference>
<dbReference type="RefSeq" id="WP_150435082.1">
    <property type="nucleotide sequence ID" value="NZ_VYKJ01000005.1"/>
</dbReference>